<evidence type="ECO:0000256" key="1">
    <source>
        <dbReference type="PIRSR" id="PIRSR603564-1"/>
    </source>
</evidence>
<feature type="binding site" evidence="2">
    <location>
        <position position="124"/>
    </location>
    <ligand>
        <name>Mg(2+)</name>
        <dbReference type="ChEBI" id="CHEBI:18420"/>
    </ligand>
</feature>
<gene>
    <name evidence="4" type="primary">nudB</name>
    <name evidence="4" type="ORF">H0I39_13675</name>
</gene>
<dbReference type="NCBIfam" id="NF006961">
    <property type="entry name" value="PRK09438.1"/>
    <property type="match status" value="1"/>
</dbReference>
<dbReference type="InterPro" id="IPR015797">
    <property type="entry name" value="NUDIX_hydrolase-like_dom_sf"/>
</dbReference>
<evidence type="ECO:0000256" key="2">
    <source>
        <dbReference type="PIRSR" id="PIRSR603564-2"/>
    </source>
</evidence>
<dbReference type="AlphaFoldDB" id="A0A853IXR0"/>
<feature type="binding site" evidence="1">
    <location>
        <position position="32"/>
    </location>
    <ligand>
        <name>substrate</name>
    </ligand>
</feature>
<feature type="domain" description="Nudix hydrolase" evidence="3">
    <location>
        <begin position="11"/>
        <end position="153"/>
    </location>
</feature>
<feature type="binding site" evidence="2">
    <location>
        <position position="65"/>
    </location>
    <ligand>
        <name>Mg(2+)</name>
        <dbReference type="ChEBI" id="CHEBI:18420"/>
    </ligand>
</feature>
<dbReference type="RefSeq" id="WP_180550874.1">
    <property type="nucleotide sequence ID" value="NZ_JACCKX010000001.1"/>
</dbReference>
<dbReference type="InterPro" id="IPR003564">
    <property type="entry name" value="DHNTPase"/>
</dbReference>
<accession>A0A853IXR0</accession>
<reference evidence="4 5" key="1">
    <citation type="submission" date="2020-07" db="EMBL/GenBank/DDBJ databases">
        <authorList>
            <person name="Maaloum M."/>
        </authorList>
    </citation>
    <scope>NUCLEOTIDE SEQUENCE [LARGE SCALE GENOMIC DNA]</scope>
    <source>
        <strain evidence="4 5">GCS-AN-3</strain>
    </source>
</reference>
<name>A0A853IXR0_9BURK</name>
<dbReference type="GO" id="GO:0046656">
    <property type="term" value="P:folic acid biosynthetic process"/>
    <property type="evidence" value="ECO:0007669"/>
    <property type="project" value="InterPro"/>
</dbReference>
<organism evidence="4 5">
    <name type="scientific">Ottowia beijingensis</name>
    <dbReference type="NCBI Taxonomy" id="1207057"/>
    <lineage>
        <taxon>Bacteria</taxon>
        <taxon>Pseudomonadati</taxon>
        <taxon>Pseudomonadota</taxon>
        <taxon>Betaproteobacteria</taxon>
        <taxon>Burkholderiales</taxon>
        <taxon>Comamonadaceae</taxon>
        <taxon>Ottowia</taxon>
    </lineage>
</organism>
<dbReference type="InterPro" id="IPR000086">
    <property type="entry name" value="NUDIX_hydrolase_dom"/>
</dbReference>
<dbReference type="EMBL" id="JACCKX010000001">
    <property type="protein sequence ID" value="NZA02550.1"/>
    <property type="molecule type" value="Genomic_DNA"/>
</dbReference>
<protein>
    <submittedName>
        <fullName evidence="4">Dihydroneopterin triphosphate diphosphatase</fullName>
        <ecNumber evidence="4">3.6.1.67</ecNumber>
    </submittedName>
</protein>
<comment type="caution">
    <text evidence="4">The sequence shown here is derived from an EMBL/GenBank/DDBJ whole genome shotgun (WGS) entry which is preliminary data.</text>
</comment>
<dbReference type="GO" id="GO:0019177">
    <property type="term" value="F:dihydroneopterin triphosphate pyrophosphohydrolase activity"/>
    <property type="evidence" value="ECO:0007669"/>
    <property type="project" value="UniProtKB-EC"/>
</dbReference>
<sequence length="161" mass="17883">MPTTSAAPAFKIPESVLVVVHTAALNVLLIRRADTAADYWQSVTGSKDHIDEPFAQTAAREVLEETGIDAADAACTLHDWAIENVYDIYPRWRHRYAPGVTRNREHVFGLCVPEGVAVRLNPREHTQFAWLPWRAAADRCFSPSNAEACLLLPRFAAEVCA</sequence>
<comment type="cofactor">
    <cofactor evidence="2">
        <name>Mg(2+)</name>
        <dbReference type="ChEBI" id="CHEBI:18420"/>
    </cofactor>
    <text evidence="2">Binds 1 Mg(2+) ion per subunit.</text>
</comment>
<dbReference type="PROSITE" id="PS51462">
    <property type="entry name" value="NUDIX"/>
    <property type="match status" value="1"/>
</dbReference>
<keyword evidence="4" id="KW-0378">Hydrolase</keyword>
<dbReference type="EC" id="3.6.1.67" evidence="4"/>
<evidence type="ECO:0000313" key="4">
    <source>
        <dbReference type="EMBL" id="NZA02550.1"/>
    </source>
</evidence>
<keyword evidence="2" id="KW-0479">Metal-binding</keyword>
<dbReference type="PANTHER" id="PTHR43736:SF1">
    <property type="entry name" value="DIHYDRONEOPTERIN TRIPHOSPHATE DIPHOSPHATASE"/>
    <property type="match status" value="1"/>
</dbReference>
<feature type="binding site" evidence="2">
    <location>
        <position position="61"/>
    </location>
    <ligand>
        <name>Mg(2+)</name>
        <dbReference type="ChEBI" id="CHEBI:18420"/>
    </ligand>
</feature>
<dbReference type="GO" id="GO:0008828">
    <property type="term" value="F:dATP diphosphatase activity"/>
    <property type="evidence" value="ECO:0007669"/>
    <property type="project" value="InterPro"/>
</dbReference>
<dbReference type="SUPFAM" id="SSF55811">
    <property type="entry name" value="Nudix"/>
    <property type="match status" value="1"/>
</dbReference>
<dbReference type="Proteomes" id="UP000589716">
    <property type="component" value="Unassembled WGS sequence"/>
</dbReference>
<feature type="binding site" evidence="1">
    <location>
        <position position="11"/>
    </location>
    <ligand>
        <name>substrate</name>
    </ligand>
</feature>
<evidence type="ECO:0000313" key="5">
    <source>
        <dbReference type="Proteomes" id="UP000589716"/>
    </source>
</evidence>
<dbReference type="CDD" id="cd04664">
    <property type="entry name" value="NUDIX_DHNTPase_like"/>
    <property type="match status" value="1"/>
</dbReference>
<feature type="binding site" evidence="1">
    <location>
        <position position="44"/>
    </location>
    <ligand>
        <name>substrate</name>
    </ligand>
</feature>
<keyword evidence="5" id="KW-1185">Reference proteome</keyword>
<dbReference type="Pfam" id="PF00293">
    <property type="entry name" value="NUDIX"/>
    <property type="match status" value="1"/>
</dbReference>
<dbReference type="Gene3D" id="3.90.79.10">
    <property type="entry name" value="Nucleoside Triphosphate Pyrophosphohydrolase"/>
    <property type="match status" value="1"/>
</dbReference>
<proteinExistence type="predicted"/>
<dbReference type="PRINTS" id="PR01404">
    <property type="entry name" value="NPPPHYDRLASE"/>
</dbReference>
<feature type="binding site" evidence="1">
    <location>
        <position position="142"/>
    </location>
    <ligand>
        <name>substrate</name>
    </ligand>
</feature>
<evidence type="ECO:0000259" key="3">
    <source>
        <dbReference type="PROSITE" id="PS51462"/>
    </source>
</evidence>
<keyword evidence="2" id="KW-0460">Magnesium</keyword>
<dbReference type="GO" id="GO:0046872">
    <property type="term" value="F:metal ion binding"/>
    <property type="evidence" value="ECO:0007669"/>
    <property type="project" value="UniProtKB-KW"/>
</dbReference>
<dbReference type="PANTHER" id="PTHR43736">
    <property type="entry name" value="ADP-RIBOSE PYROPHOSPHATASE"/>
    <property type="match status" value="1"/>
</dbReference>